<sequence length="867" mass="93158">MTQEATAPAAGSPPDVFGNYRTARPQGALFELSPTETRYDELFDATGTLKPHWADPAAGLSTRGHPGMQWLRDRVRRLVDTYGITYNETSVAEPGKSVPPSRWQLDGVPLVLAPDDWATLEAGLTQRSRVLDALLADLYGPMSVVRSGLLPPQLVFGHPGYLRAAHGITVPGPHQLFLHGCDVSRSPTGSFRVNADWTQAPSGAGYALADRRVISRALPDVFQQTAPRPISSFAQTMRLALIDAAPDAAENPVVVVLSPGTHSETAFDQAYLASVLGFPLVESADLTVRDGKLWMRSLGTLKRVDVVLRRVDAAFADPLDLRADSRLGVVGLVEVLRRGAVSVVNTLGSGVLENAALPGFLPQLSRSLLGEELLLESTPTYWAGDDLQKSHLLANLGSLVVKSTVGTEVQVGRLLTAAARETLAAQIEAEPWKWVGQEPPQFSVAPIESSASAVRSAPVAFRMFAVAQRAGFTAMVGGLGQVMAENPTSLALHSIAAKDVWVRPADRGGAADATGPIRLVPPPESLPVFHAAVADVVSSPRVLSDLFWMGRYAERAEDTARLLIAVRDRQQEYRHRMWLDGSDSVTILLDALAEITGSMDVNAHDLQRTLTADKTRAGSLAQSVDRLGYAARAVRDQLSNDTWTVLSTVDAALAEFATVTYDDGSAIGSVQSAVLTGMLSLSGLGAESMVHDPGWYLMDIGKRLERGLQLTALLGATLDAPRMPSTERMVIESVLAASESSVIYARRNRGVIRLAAVAQLLLFDEGNPRSLVYQLDRLKDDLHALPEASGSSRAERLAEEMSAQLRRADPADLETVGPEGLRTDLVELLDGIHASLRSLSEIILATQLSMPQDIQPLWGLSLAQVLP</sequence>
<dbReference type="Pfam" id="PF04168">
    <property type="entry name" value="Alpha-E"/>
    <property type="match status" value="1"/>
</dbReference>
<dbReference type="SUPFAM" id="SSF56059">
    <property type="entry name" value="Glutathione synthetase ATP-binding domain-like"/>
    <property type="match status" value="1"/>
</dbReference>
<comment type="caution">
    <text evidence="3">The sequence shown here is derived from an EMBL/GenBank/DDBJ whole genome shotgun (WGS) entry which is preliminary data.</text>
</comment>
<feature type="domain" description="Circularly permuted ATP-grasp type 2" evidence="2">
    <location>
        <begin position="109"/>
        <end position="482"/>
    </location>
</feature>
<evidence type="ECO:0000259" key="2">
    <source>
        <dbReference type="Pfam" id="PF14403"/>
    </source>
</evidence>
<dbReference type="Gene3D" id="3.30.1490.270">
    <property type="match status" value="1"/>
</dbReference>
<dbReference type="RefSeq" id="WP_149428481.1">
    <property type="nucleotide sequence ID" value="NZ_VLNY01000001.1"/>
</dbReference>
<dbReference type="InterPro" id="IPR051680">
    <property type="entry name" value="ATP-dep_Glu-Cys_Ligase-2"/>
</dbReference>
<dbReference type="Pfam" id="PF14403">
    <property type="entry name" value="CP_ATPgrasp_2"/>
    <property type="match status" value="1"/>
</dbReference>
<accession>A0A5A7SFW0</accession>
<dbReference type="InterPro" id="IPR025841">
    <property type="entry name" value="CP_ATPgrasp_2"/>
</dbReference>
<gene>
    <name evidence="3" type="ORF">FOY51_01840</name>
</gene>
<evidence type="ECO:0000313" key="3">
    <source>
        <dbReference type="EMBL" id="KAA0024706.1"/>
    </source>
</evidence>
<dbReference type="InterPro" id="IPR007296">
    <property type="entry name" value="DUF403"/>
</dbReference>
<dbReference type="PANTHER" id="PTHR34595">
    <property type="entry name" value="BLR5612 PROTEIN"/>
    <property type="match status" value="1"/>
</dbReference>
<dbReference type="Proteomes" id="UP000322244">
    <property type="component" value="Unassembled WGS sequence"/>
</dbReference>
<reference evidence="3 4" key="1">
    <citation type="submission" date="2019-07" db="EMBL/GenBank/DDBJ databases">
        <title>Rhodococcus cavernicolus sp. nov., isolated from a cave.</title>
        <authorList>
            <person name="Lee S.D."/>
        </authorList>
    </citation>
    <scope>NUCLEOTIDE SEQUENCE [LARGE SCALE GENOMIC DNA]</scope>
    <source>
        <strain evidence="3 4">C1-24</strain>
    </source>
</reference>
<dbReference type="OrthoDB" id="9803842at2"/>
<evidence type="ECO:0000313" key="4">
    <source>
        <dbReference type="Proteomes" id="UP000322244"/>
    </source>
</evidence>
<feature type="domain" description="DUF403" evidence="1">
    <location>
        <begin position="540"/>
        <end position="843"/>
    </location>
</feature>
<dbReference type="EMBL" id="VLNY01000001">
    <property type="protein sequence ID" value="KAA0024706.1"/>
    <property type="molecule type" value="Genomic_DNA"/>
</dbReference>
<proteinExistence type="predicted"/>
<organism evidence="3 4">
    <name type="scientific">Antrihabitans cavernicola</name>
    <dbReference type="NCBI Taxonomy" id="2495913"/>
    <lineage>
        <taxon>Bacteria</taxon>
        <taxon>Bacillati</taxon>
        <taxon>Actinomycetota</taxon>
        <taxon>Actinomycetes</taxon>
        <taxon>Mycobacteriales</taxon>
        <taxon>Nocardiaceae</taxon>
        <taxon>Antrihabitans</taxon>
    </lineage>
</organism>
<name>A0A5A7SFW0_9NOCA</name>
<keyword evidence="4" id="KW-1185">Reference proteome</keyword>
<protein>
    <submittedName>
        <fullName evidence="3">Uncharacterized protein</fullName>
    </submittedName>
</protein>
<evidence type="ECO:0000259" key="1">
    <source>
        <dbReference type="Pfam" id="PF04168"/>
    </source>
</evidence>
<dbReference type="AlphaFoldDB" id="A0A5A7SFW0"/>
<dbReference type="PANTHER" id="PTHR34595:SF2">
    <property type="entry name" value="BLR2978 PROTEIN"/>
    <property type="match status" value="1"/>
</dbReference>
<dbReference type="Gene3D" id="3.40.50.11290">
    <property type="match status" value="1"/>
</dbReference>